<keyword evidence="4" id="KW-1185">Reference proteome</keyword>
<keyword evidence="2" id="KW-0560">Oxidoreductase</keyword>
<dbReference type="STRING" id="1137993.SAMN05660209_03079"/>
<dbReference type="SUPFAM" id="SSF51735">
    <property type="entry name" value="NAD(P)-binding Rossmann-fold domains"/>
    <property type="match status" value="1"/>
</dbReference>
<dbReference type="PANTHER" id="PTHR24321">
    <property type="entry name" value="DEHYDROGENASES, SHORT CHAIN"/>
    <property type="match status" value="1"/>
</dbReference>
<dbReference type="PANTHER" id="PTHR24321:SF8">
    <property type="entry name" value="ESTRADIOL 17-BETA-DEHYDROGENASE 8-RELATED"/>
    <property type="match status" value="1"/>
</dbReference>
<reference evidence="4" key="1">
    <citation type="submission" date="2016-10" db="EMBL/GenBank/DDBJ databases">
        <authorList>
            <person name="Varghese N."/>
            <person name="Submissions S."/>
        </authorList>
    </citation>
    <scope>NUCLEOTIDE SEQUENCE [LARGE SCALE GENOMIC DNA]</scope>
    <source>
        <strain evidence="4">DSM 45422</strain>
    </source>
</reference>
<protein>
    <submittedName>
        <fullName evidence="3">NAD(P)-dependent dehydrogenase, short-chain alcohol dehydrogenase family</fullName>
    </submittedName>
</protein>
<dbReference type="AlphaFoldDB" id="A0A1H3KP39"/>
<proteinExistence type="inferred from homology"/>
<name>A0A1H3KP39_9ACTN</name>
<dbReference type="CDD" id="cd05233">
    <property type="entry name" value="SDR_c"/>
    <property type="match status" value="1"/>
</dbReference>
<dbReference type="EMBL" id="FNOT01000008">
    <property type="protein sequence ID" value="SDY53810.1"/>
    <property type="molecule type" value="Genomic_DNA"/>
</dbReference>
<dbReference type="FunFam" id="3.40.50.720:FF:000084">
    <property type="entry name" value="Short-chain dehydrogenase reductase"/>
    <property type="match status" value="1"/>
</dbReference>
<dbReference type="InterPro" id="IPR002347">
    <property type="entry name" value="SDR_fam"/>
</dbReference>
<comment type="similarity">
    <text evidence="1">Belongs to the short-chain dehydrogenases/reductases (SDR) family.</text>
</comment>
<dbReference type="PRINTS" id="PR00080">
    <property type="entry name" value="SDRFAMILY"/>
</dbReference>
<organism evidence="3 4">
    <name type="scientific">Geodermatophilus africanus</name>
    <dbReference type="NCBI Taxonomy" id="1137993"/>
    <lineage>
        <taxon>Bacteria</taxon>
        <taxon>Bacillati</taxon>
        <taxon>Actinomycetota</taxon>
        <taxon>Actinomycetes</taxon>
        <taxon>Geodermatophilales</taxon>
        <taxon>Geodermatophilaceae</taxon>
        <taxon>Geodermatophilus</taxon>
    </lineage>
</organism>
<dbReference type="Pfam" id="PF13561">
    <property type="entry name" value="adh_short_C2"/>
    <property type="match status" value="1"/>
</dbReference>
<evidence type="ECO:0000313" key="3">
    <source>
        <dbReference type="EMBL" id="SDY53810.1"/>
    </source>
</evidence>
<evidence type="ECO:0000256" key="1">
    <source>
        <dbReference type="ARBA" id="ARBA00006484"/>
    </source>
</evidence>
<evidence type="ECO:0000313" key="4">
    <source>
        <dbReference type="Proteomes" id="UP000198921"/>
    </source>
</evidence>
<dbReference type="Gene3D" id="3.40.50.720">
    <property type="entry name" value="NAD(P)-binding Rossmann-like Domain"/>
    <property type="match status" value="1"/>
</dbReference>
<dbReference type="OrthoDB" id="517007at2"/>
<dbReference type="Proteomes" id="UP000198921">
    <property type="component" value="Unassembled WGS sequence"/>
</dbReference>
<dbReference type="GO" id="GO:0016491">
    <property type="term" value="F:oxidoreductase activity"/>
    <property type="evidence" value="ECO:0007669"/>
    <property type="project" value="UniProtKB-KW"/>
</dbReference>
<evidence type="ECO:0000256" key="2">
    <source>
        <dbReference type="ARBA" id="ARBA00023002"/>
    </source>
</evidence>
<dbReference type="RefSeq" id="WP_091158069.1">
    <property type="nucleotide sequence ID" value="NZ_FNOT01000008.1"/>
</dbReference>
<sequence length="256" mass="26589">MPGRLDGKITIITGVGGAVGRTTALLFAAEGATVVGCDQQDAAAQETVESVRAAGGRMTAAVGVDLGDDEAATAWVDSVADEHGGVDVLFNNPSALRFGPVDELPAEGWLFTMRNELTLVFYTIRAVWPHLRARGGGAIVNVGSIAGTRGSWSMPQSAHAASKGGILGLTYQLAVEGGRFGIRVNTISSSLTRTPATEHLLSKPGSPFDLEKARIPLRRFGEPQDIARAALFLASDDASYITGVNLPVDGGTAAVF</sequence>
<dbReference type="InterPro" id="IPR036291">
    <property type="entry name" value="NAD(P)-bd_dom_sf"/>
</dbReference>
<gene>
    <name evidence="3" type="ORF">SAMN05660209_03079</name>
</gene>
<accession>A0A1H3KP39</accession>
<dbReference type="PRINTS" id="PR00081">
    <property type="entry name" value="GDHRDH"/>
</dbReference>